<sequence>MNQSSNERKRSLATCEDENGVDISLAGAAANVASASIASTSVASPSVAAANIASANIAAANVAAANVAMASVAATPPMMTMHTPYFYPGAIIPPFPFTTPMYPQPMSYTPMMPYCDYGYGNRRFVKKKKNYHHYSRQENSGMSILKEALVDPWAQQYAKYPNIIFD</sequence>
<evidence type="ECO:0000313" key="2">
    <source>
        <dbReference type="Proteomes" id="UP000054561"/>
    </source>
</evidence>
<dbReference type="OrthoDB" id="386450at2759"/>
<dbReference type="EMBL" id="KQ001652">
    <property type="protein sequence ID" value="KJP89372.1"/>
    <property type="molecule type" value="Genomic_DNA"/>
</dbReference>
<dbReference type="Proteomes" id="UP000054561">
    <property type="component" value="Unassembled WGS sequence"/>
</dbReference>
<dbReference type="GeneID" id="24266352"/>
<dbReference type="RefSeq" id="XP_012334099.1">
    <property type="nucleotide sequence ID" value="XM_012478676.1"/>
</dbReference>
<dbReference type="VEuPathDB" id="PlasmoDB:AK88_01038"/>
<gene>
    <name evidence="1" type="ORF">AK88_01038</name>
</gene>
<protein>
    <submittedName>
        <fullName evidence="1">Uncharacterized protein</fullName>
    </submittedName>
</protein>
<keyword evidence="2" id="KW-1185">Reference proteome</keyword>
<evidence type="ECO:0000313" key="1">
    <source>
        <dbReference type="EMBL" id="KJP89372.1"/>
    </source>
</evidence>
<organism evidence="1 2">
    <name type="scientific">Plasmodium fragile</name>
    <dbReference type="NCBI Taxonomy" id="5857"/>
    <lineage>
        <taxon>Eukaryota</taxon>
        <taxon>Sar</taxon>
        <taxon>Alveolata</taxon>
        <taxon>Apicomplexa</taxon>
        <taxon>Aconoidasida</taxon>
        <taxon>Haemosporida</taxon>
        <taxon>Plasmodiidae</taxon>
        <taxon>Plasmodium</taxon>
        <taxon>Plasmodium (Plasmodium)</taxon>
    </lineage>
</organism>
<name>A0A0D9QRE9_PLAFR</name>
<reference evidence="1 2" key="1">
    <citation type="submission" date="2014-03" db="EMBL/GenBank/DDBJ databases">
        <title>The Genome Sequence of Plasmodium fragile nilgiri.</title>
        <authorList>
            <consortium name="The Broad Institute Genomics Platform"/>
            <consortium name="The Broad Institute Genome Sequencing Center for Infectious Disease"/>
            <person name="Neafsey D."/>
            <person name="Duraisingh M."/>
            <person name="Young S.K."/>
            <person name="Zeng Q."/>
            <person name="Gargeya S."/>
            <person name="Abouelleil A."/>
            <person name="Alvarado L."/>
            <person name="Chapman S.B."/>
            <person name="Gainer-Dewar J."/>
            <person name="Goldberg J."/>
            <person name="Griggs A."/>
            <person name="Gujja S."/>
            <person name="Hansen M."/>
            <person name="Howarth C."/>
            <person name="Imamovic A."/>
            <person name="Larimer J."/>
            <person name="Pearson M."/>
            <person name="Poon T.W."/>
            <person name="Priest M."/>
            <person name="Roberts A."/>
            <person name="Saif S."/>
            <person name="Shea T."/>
            <person name="Sykes S."/>
            <person name="Wortman J."/>
            <person name="Nusbaum C."/>
            <person name="Birren B."/>
        </authorList>
    </citation>
    <scope>NUCLEOTIDE SEQUENCE [LARGE SCALE GENOMIC DNA]</scope>
    <source>
        <strain evidence="2">nilgiri</strain>
    </source>
</reference>
<dbReference type="AlphaFoldDB" id="A0A0D9QRE9"/>
<accession>A0A0D9QRE9</accession>
<proteinExistence type="predicted"/>